<feature type="transmembrane region" description="Helical" evidence="6">
    <location>
        <begin position="60"/>
        <end position="78"/>
    </location>
</feature>
<gene>
    <name evidence="8" type="ORF">PL78_16190</name>
</gene>
<evidence type="ECO:0000256" key="5">
    <source>
        <dbReference type="ARBA" id="ARBA00023136"/>
    </source>
</evidence>
<keyword evidence="3 6" id="KW-0812">Transmembrane</keyword>
<dbReference type="Gene3D" id="3.40.720.10">
    <property type="entry name" value="Alkaline Phosphatase, subunit A"/>
    <property type="match status" value="1"/>
</dbReference>
<keyword evidence="4 6" id="KW-1133">Transmembrane helix</keyword>
<feature type="transmembrane region" description="Helical" evidence="6">
    <location>
        <begin position="7"/>
        <end position="27"/>
    </location>
</feature>
<name>A0ABM6BPT7_YERET</name>
<sequence>MFKSQNFIVTKAIALSLCVIIFGFWFVCDRFTGNGVTDSVYYHLLSGVKGTSLNDIKSNIAFAILFSFTPIAIITFAIISKKRKITRRKLFDVAFAFGTLLFITNSTSAKNVISSLKNLNYGDSEFATSYYKKPNAELRNKYNFVFIYAESLEHTFRNLDGINYLPEITKIANESLDFTDIRQHEGSGWTMAGLVNTQCGIPFTLPQGNSASSMSKFLSSASCIGEYLQSKGYTNEFIRGSDKEFAGGDKFLSQHGWNNIFDKEYFVENGLADETLMNGWGVHDDILIEHAYNEFERLSAEKQNFMLSFLTVNTHAPSGQFLPVCDGKISENITEPMLKAVSCSDYLLSQFIKRVMSSQYADKTIIVLVSDHYMMANDISHILNRHDSDRRNNFIIIKKDISGRKITNQGTLLDVWPTILAVSGEKNTDVGFGRNLLKKERSEINQYHDENNNINPFLAYSANMWAYPNIDSSISSDGNVINISNSSFKLPMLASLDNKNNIKSVYFNTFALDVIDAVKENSKLMYVTQCEAVNNIKNKVCLYILSDKNIKKKIISYDGSIKLEEKPQKSIIFNNEFIGVSVSSSGETGIKYEKLPTPILRGVTFFAYDKNSKKIVENINYDTCENESLDDQRINLLQEKYDTIIYSSNDSAFCNSRIPLSKISDITNNRDIENVGFRQQFGGVMHNGKANTVIAKPGERLDFFINKKTSELISLCEIFDDCKI</sequence>
<comment type="subcellular location">
    <subcellularLocation>
        <location evidence="1">Cell membrane</location>
        <topology evidence="1">Multi-pass membrane protein</topology>
    </subcellularLocation>
</comment>
<keyword evidence="2" id="KW-1003">Cell membrane</keyword>
<keyword evidence="5 6" id="KW-0472">Membrane</keyword>
<dbReference type="CDD" id="cd16015">
    <property type="entry name" value="LTA_synthase"/>
    <property type="match status" value="1"/>
</dbReference>
<accession>A0ABM6BPT7</accession>
<reference evidence="8 9" key="1">
    <citation type="journal article" date="2016" name="Toxins">
        <title>The Draft Genome Sequence of the Yersinia entomophaga Entomopathogenic Type Strain MH96T.</title>
        <authorList>
            <person name="Hurst M.R."/>
            <person name="Beattie A."/>
            <person name="Altermann E."/>
            <person name="Moraga R.M."/>
            <person name="Harper L.A."/>
            <person name="Calder J."/>
            <person name="Laugraud A."/>
        </authorList>
    </citation>
    <scope>NUCLEOTIDE SEQUENCE [LARGE SCALE GENOMIC DNA]</scope>
    <source>
        <strain evidence="8 9">MH96</strain>
    </source>
</reference>
<dbReference type="InterPro" id="IPR000917">
    <property type="entry name" value="Sulfatase_N"/>
</dbReference>
<evidence type="ECO:0000256" key="2">
    <source>
        <dbReference type="ARBA" id="ARBA00022475"/>
    </source>
</evidence>
<proteinExistence type="predicted"/>
<keyword evidence="9" id="KW-1185">Reference proteome</keyword>
<dbReference type="PANTHER" id="PTHR47371">
    <property type="entry name" value="LIPOTEICHOIC ACID SYNTHASE"/>
    <property type="match status" value="1"/>
</dbReference>
<evidence type="ECO:0000256" key="4">
    <source>
        <dbReference type="ARBA" id="ARBA00022989"/>
    </source>
</evidence>
<dbReference type="SUPFAM" id="SSF53649">
    <property type="entry name" value="Alkaline phosphatase-like"/>
    <property type="match status" value="1"/>
</dbReference>
<dbReference type="PANTHER" id="PTHR47371:SF3">
    <property type="entry name" value="PHOSPHOGLYCEROL TRANSFERASE I"/>
    <property type="match status" value="1"/>
</dbReference>
<organism evidence="8 9">
    <name type="scientific">Yersinia entomophaga</name>
    <dbReference type="NCBI Taxonomy" id="935293"/>
    <lineage>
        <taxon>Bacteria</taxon>
        <taxon>Pseudomonadati</taxon>
        <taxon>Pseudomonadota</taxon>
        <taxon>Gammaproteobacteria</taxon>
        <taxon>Enterobacterales</taxon>
        <taxon>Yersiniaceae</taxon>
        <taxon>Yersinia</taxon>
    </lineage>
</organism>
<evidence type="ECO:0000313" key="9">
    <source>
        <dbReference type="Proteomes" id="UP000266744"/>
    </source>
</evidence>
<evidence type="ECO:0000313" key="8">
    <source>
        <dbReference type="EMBL" id="ANI31351.1"/>
    </source>
</evidence>
<evidence type="ECO:0000256" key="3">
    <source>
        <dbReference type="ARBA" id="ARBA00022692"/>
    </source>
</evidence>
<dbReference type="Proteomes" id="UP000266744">
    <property type="component" value="Chromosome"/>
</dbReference>
<feature type="transmembrane region" description="Helical" evidence="6">
    <location>
        <begin position="90"/>
        <end position="109"/>
    </location>
</feature>
<dbReference type="EMBL" id="CP010029">
    <property type="protein sequence ID" value="ANI31351.1"/>
    <property type="molecule type" value="Genomic_DNA"/>
</dbReference>
<evidence type="ECO:0000256" key="1">
    <source>
        <dbReference type="ARBA" id="ARBA00004651"/>
    </source>
</evidence>
<evidence type="ECO:0000256" key="6">
    <source>
        <dbReference type="SAM" id="Phobius"/>
    </source>
</evidence>
<dbReference type="InterPro" id="IPR050448">
    <property type="entry name" value="OpgB/LTA_synthase_biosynth"/>
</dbReference>
<evidence type="ECO:0000259" key="7">
    <source>
        <dbReference type="Pfam" id="PF00884"/>
    </source>
</evidence>
<protein>
    <recommendedName>
        <fullName evidence="7">Sulfatase N-terminal domain-containing protein</fullName>
    </recommendedName>
</protein>
<dbReference type="NCBIfam" id="NF009027">
    <property type="entry name" value="PRK12363.1"/>
    <property type="match status" value="1"/>
</dbReference>
<dbReference type="Pfam" id="PF00884">
    <property type="entry name" value="Sulfatase"/>
    <property type="match status" value="1"/>
</dbReference>
<feature type="domain" description="Sulfatase N-terminal" evidence="7">
    <location>
        <begin position="143"/>
        <end position="423"/>
    </location>
</feature>
<dbReference type="InterPro" id="IPR017850">
    <property type="entry name" value="Alkaline_phosphatase_core_sf"/>
</dbReference>